<dbReference type="CDD" id="cd12162">
    <property type="entry name" value="2-Hacid_dh_4"/>
    <property type="match status" value="1"/>
</dbReference>
<dbReference type="Pfam" id="PF00389">
    <property type="entry name" value="2-Hacid_dh"/>
    <property type="match status" value="1"/>
</dbReference>
<evidence type="ECO:0000313" key="8">
    <source>
        <dbReference type="Proteomes" id="UP000566071"/>
    </source>
</evidence>
<keyword evidence="8" id="KW-1185">Reference proteome</keyword>
<comment type="caution">
    <text evidence="7">The sequence shown here is derived from an EMBL/GenBank/DDBJ whole genome shotgun (WGS) entry which is preliminary data.</text>
</comment>
<name>A0ABX1W5G6_9SPHI</name>
<dbReference type="Proteomes" id="UP000566071">
    <property type="component" value="Unassembled WGS sequence"/>
</dbReference>
<keyword evidence="2 4" id="KW-0560">Oxidoreductase</keyword>
<dbReference type="SUPFAM" id="SSF52283">
    <property type="entry name" value="Formate/glycerate dehydrogenase catalytic domain-like"/>
    <property type="match status" value="1"/>
</dbReference>
<dbReference type="PROSITE" id="PS00670">
    <property type="entry name" value="D_2_HYDROXYACID_DH_2"/>
    <property type="match status" value="1"/>
</dbReference>
<evidence type="ECO:0000256" key="3">
    <source>
        <dbReference type="ARBA" id="ARBA00023027"/>
    </source>
</evidence>
<proteinExistence type="inferred from homology"/>
<comment type="similarity">
    <text evidence="1 4">Belongs to the D-isomer specific 2-hydroxyacid dehydrogenase family.</text>
</comment>
<dbReference type="PANTHER" id="PTHR43761:SF1">
    <property type="entry name" value="D-ISOMER SPECIFIC 2-HYDROXYACID DEHYDROGENASE CATALYTIC DOMAIN-CONTAINING PROTEIN-RELATED"/>
    <property type="match status" value="1"/>
</dbReference>
<organism evidence="7 8">
    <name type="scientific">Mucilaginibacter humi</name>
    <dbReference type="NCBI Taxonomy" id="2732510"/>
    <lineage>
        <taxon>Bacteria</taxon>
        <taxon>Pseudomonadati</taxon>
        <taxon>Bacteroidota</taxon>
        <taxon>Sphingobacteriia</taxon>
        <taxon>Sphingobacteriales</taxon>
        <taxon>Sphingobacteriaceae</taxon>
        <taxon>Mucilaginibacter</taxon>
    </lineage>
</organism>
<protein>
    <submittedName>
        <fullName evidence="7">D-2-hydroxyacid dehydrogenase</fullName>
    </submittedName>
</protein>
<dbReference type="PANTHER" id="PTHR43761">
    <property type="entry name" value="D-ISOMER SPECIFIC 2-HYDROXYACID DEHYDROGENASE FAMILY PROTEIN (AFU_ORTHOLOGUE AFUA_1G13630)"/>
    <property type="match status" value="1"/>
</dbReference>
<keyword evidence="3" id="KW-0520">NAD</keyword>
<dbReference type="RefSeq" id="WP_175268992.1">
    <property type="nucleotide sequence ID" value="NZ_JABFCR010000007.1"/>
</dbReference>
<evidence type="ECO:0000256" key="2">
    <source>
        <dbReference type="ARBA" id="ARBA00023002"/>
    </source>
</evidence>
<reference evidence="7 8" key="1">
    <citation type="submission" date="2020-05" db="EMBL/GenBank/DDBJ databases">
        <authorList>
            <person name="Khan S.A."/>
            <person name="Jeon C.O."/>
            <person name="Chun B.H."/>
        </authorList>
    </citation>
    <scope>NUCLEOTIDE SEQUENCE [LARGE SCALE GENOMIC DNA]</scope>
    <source>
        <strain evidence="7 8">S1162</strain>
    </source>
</reference>
<dbReference type="Gene3D" id="3.40.50.720">
    <property type="entry name" value="NAD(P)-binding Rossmann-like Domain"/>
    <property type="match status" value="2"/>
</dbReference>
<dbReference type="InterPro" id="IPR006140">
    <property type="entry name" value="D-isomer_DH_NAD-bd"/>
</dbReference>
<dbReference type="Pfam" id="PF02826">
    <property type="entry name" value="2-Hacid_dh_C"/>
    <property type="match status" value="1"/>
</dbReference>
<dbReference type="InterPro" id="IPR036291">
    <property type="entry name" value="NAD(P)-bd_dom_sf"/>
</dbReference>
<evidence type="ECO:0000256" key="1">
    <source>
        <dbReference type="ARBA" id="ARBA00005854"/>
    </source>
</evidence>
<evidence type="ECO:0000259" key="5">
    <source>
        <dbReference type="Pfam" id="PF00389"/>
    </source>
</evidence>
<dbReference type="SUPFAM" id="SSF51735">
    <property type="entry name" value="NAD(P)-binding Rossmann-fold domains"/>
    <property type="match status" value="1"/>
</dbReference>
<evidence type="ECO:0000256" key="4">
    <source>
        <dbReference type="RuleBase" id="RU003719"/>
    </source>
</evidence>
<gene>
    <name evidence="7" type="ORF">HK413_02295</name>
</gene>
<feature type="domain" description="D-isomer specific 2-hydroxyacid dehydrogenase NAD-binding" evidence="6">
    <location>
        <begin position="107"/>
        <end position="287"/>
    </location>
</feature>
<accession>A0ABX1W5G6</accession>
<sequence>MKIVVLDGYTLNPGDLNWDALNKLGGVTIHDRTPYAETVARCNDAQVVLTNKAPLDEAILNQLPDLKYIGVLATGYNIINTDVCKQKGIVVTNVPGYGTGAVAQFVFALLLELCLHIQKHSDAVFEGRWAKSVDFCFWDYPLIELAGKTLGIIGFGTIGQKVADIATAFDMNIIATGRRQTDQSHRKNFKWVSLDELLQQSDVVSIHCPLTPETRGLINAENLRKMKPSAFLINTSRGPIINDADLARALNNDIIAGAGIDVLSKEPPPADNPIFTAKNCIITPHIARAAKEARARLMATVVSNLEAFIAGKPINAIIK</sequence>
<dbReference type="EMBL" id="JABFCR010000007">
    <property type="protein sequence ID" value="NNU33292.1"/>
    <property type="molecule type" value="Genomic_DNA"/>
</dbReference>
<evidence type="ECO:0000259" key="6">
    <source>
        <dbReference type="Pfam" id="PF02826"/>
    </source>
</evidence>
<dbReference type="InterPro" id="IPR006139">
    <property type="entry name" value="D-isomer_2_OHA_DH_cat_dom"/>
</dbReference>
<dbReference type="PROSITE" id="PS00671">
    <property type="entry name" value="D_2_HYDROXYACID_DH_3"/>
    <property type="match status" value="1"/>
</dbReference>
<feature type="domain" description="D-isomer specific 2-hydroxyacid dehydrogenase catalytic" evidence="5">
    <location>
        <begin position="22"/>
        <end position="316"/>
    </location>
</feature>
<evidence type="ECO:0000313" key="7">
    <source>
        <dbReference type="EMBL" id="NNU33292.1"/>
    </source>
</evidence>
<dbReference type="InterPro" id="IPR029753">
    <property type="entry name" value="D-isomer_DH_CS"/>
</dbReference>
<dbReference type="InterPro" id="IPR050418">
    <property type="entry name" value="D-iso_2-hydroxyacid_DH_PdxB"/>
</dbReference>